<organism evidence="8 9">
    <name type="scientific">Hydrogenobacter hydrogenophilus</name>
    <dbReference type="NCBI Taxonomy" id="35835"/>
    <lineage>
        <taxon>Bacteria</taxon>
        <taxon>Pseudomonadati</taxon>
        <taxon>Aquificota</taxon>
        <taxon>Aquificia</taxon>
        <taxon>Aquificales</taxon>
        <taxon>Aquificaceae</taxon>
        <taxon>Hydrogenobacter</taxon>
    </lineage>
</organism>
<keyword evidence="3" id="KW-0067">ATP-binding</keyword>
<evidence type="ECO:0000256" key="3">
    <source>
        <dbReference type="ARBA" id="ARBA00022840"/>
    </source>
</evidence>
<dbReference type="CDD" id="cd16442">
    <property type="entry name" value="BPL"/>
    <property type="match status" value="1"/>
</dbReference>
<comment type="catalytic activity">
    <reaction evidence="6">
        <text>biotin + L-lysyl-[protein] + ATP = N(6)-biotinyl-L-lysyl-[protein] + AMP + diphosphate + H(+)</text>
        <dbReference type="Rhea" id="RHEA:11756"/>
        <dbReference type="Rhea" id="RHEA-COMP:9752"/>
        <dbReference type="Rhea" id="RHEA-COMP:10505"/>
        <dbReference type="ChEBI" id="CHEBI:15378"/>
        <dbReference type="ChEBI" id="CHEBI:29969"/>
        <dbReference type="ChEBI" id="CHEBI:30616"/>
        <dbReference type="ChEBI" id="CHEBI:33019"/>
        <dbReference type="ChEBI" id="CHEBI:57586"/>
        <dbReference type="ChEBI" id="CHEBI:83144"/>
        <dbReference type="ChEBI" id="CHEBI:456215"/>
        <dbReference type="EC" id="6.3.4.15"/>
    </reaction>
</comment>
<dbReference type="GO" id="GO:0004077">
    <property type="term" value="F:biotin--[biotin carboxyl-carrier protein] ligase activity"/>
    <property type="evidence" value="ECO:0007669"/>
    <property type="project" value="UniProtKB-EC"/>
</dbReference>
<sequence>MSRFSCLVWLEEVSSTQDFLKEREDLNCVVCAKRQTLGRGRYGRSWHSDEGGLYLSFPLQEELKDEQTLPLVVALSVCQMLEDYGFLTSIKWVNDVYVMGKKICGVLVEKLKNRSIVGIGINVNQRNFPQDLPATSMFLVSGKEYSVACVLFFLLDKIEVNLDLLKEEGFRAFREDIKKRLLFLDQEVILHTEPPVVGILKDISEEGYLMLLTAQGEKKVVSGDITLRGSIP</sequence>
<keyword evidence="1 8" id="KW-0436">Ligase</keyword>
<dbReference type="InterPro" id="IPR003142">
    <property type="entry name" value="BPL_C"/>
</dbReference>
<dbReference type="GO" id="GO:0005524">
    <property type="term" value="F:ATP binding"/>
    <property type="evidence" value="ECO:0007669"/>
    <property type="project" value="UniProtKB-KW"/>
</dbReference>
<evidence type="ECO:0000313" key="9">
    <source>
        <dbReference type="Proteomes" id="UP000218627"/>
    </source>
</evidence>
<proteinExistence type="predicted"/>
<dbReference type="Gene3D" id="3.30.930.10">
    <property type="entry name" value="Bira Bifunctional Protein, Domain 2"/>
    <property type="match status" value="1"/>
</dbReference>
<dbReference type="OrthoDB" id="9807064at2"/>
<dbReference type="SUPFAM" id="SSF50037">
    <property type="entry name" value="C-terminal domain of transcriptional repressors"/>
    <property type="match status" value="1"/>
</dbReference>
<protein>
    <recommendedName>
        <fullName evidence="5">biotin--[biotin carboxyl-carrier protein] ligase</fullName>
        <ecNumber evidence="5">6.3.4.15</ecNumber>
    </recommendedName>
</protein>
<dbReference type="Proteomes" id="UP000218627">
    <property type="component" value="Unassembled WGS sequence"/>
</dbReference>
<dbReference type="InterPro" id="IPR004408">
    <property type="entry name" value="Biotin_CoA_COase_ligase"/>
</dbReference>
<dbReference type="Gene3D" id="2.30.30.100">
    <property type="match status" value="1"/>
</dbReference>
<accession>A0A285NSJ6</accession>
<dbReference type="EC" id="6.3.4.15" evidence="5"/>
<dbReference type="InterPro" id="IPR008988">
    <property type="entry name" value="Transcriptional_repressor_C"/>
</dbReference>
<name>A0A285NSJ6_9AQUI</name>
<dbReference type="RefSeq" id="WP_096599824.1">
    <property type="nucleotide sequence ID" value="NZ_OBEN01000001.1"/>
</dbReference>
<reference evidence="9" key="1">
    <citation type="submission" date="2017-09" db="EMBL/GenBank/DDBJ databases">
        <authorList>
            <person name="Varghese N."/>
            <person name="Submissions S."/>
        </authorList>
    </citation>
    <scope>NUCLEOTIDE SEQUENCE [LARGE SCALE GENOMIC DNA]</scope>
    <source>
        <strain evidence="9">DSM 2913</strain>
    </source>
</reference>
<evidence type="ECO:0000256" key="2">
    <source>
        <dbReference type="ARBA" id="ARBA00022741"/>
    </source>
</evidence>
<gene>
    <name evidence="8" type="ORF">SAMN06265353_0012</name>
</gene>
<evidence type="ECO:0000256" key="4">
    <source>
        <dbReference type="ARBA" id="ARBA00023267"/>
    </source>
</evidence>
<dbReference type="SUPFAM" id="SSF55681">
    <property type="entry name" value="Class II aaRS and biotin synthetases"/>
    <property type="match status" value="1"/>
</dbReference>
<evidence type="ECO:0000256" key="1">
    <source>
        <dbReference type="ARBA" id="ARBA00022598"/>
    </source>
</evidence>
<dbReference type="AlphaFoldDB" id="A0A285NSJ6"/>
<evidence type="ECO:0000256" key="5">
    <source>
        <dbReference type="ARBA" id="ARBA00024227"/>
    </source>
</evidence>
<keyword evidence="2" id="KW-0547">Nucleotide-binding</keyword>
<evidence type="ECO:0000259" key="7">
    <source>
        <dbReference type="PROSITE" id="PS51733"/>
    </source>
</evidence>
<dbReference type="Pfam" id="PF02237">
    <property type="entry name" value="BPL_C"/>
    <property type="match status" value="1"/>
</dbReference>
<evidence type="ECO:0000313" key="8">
    <source>
        <dbReference type="EMBL" id="SNZ10651.1"/>
    </source>
</evidence>
<dbReference type="PROSITE" id="PS51733">
    <property type="entry name" value="BPL_LPL_CATALYTIC"/>
    <property type="match status" value="1"/>
</dbReference>
<dbReference type="EMBL" id="OBEN01000001">
    <property type="protein sequence ID" value="SNZ10651.1"/>
    <property type="molecule type" value="Genomic_DNA"/>
</dbReference>
<dbReference type="Pfam" id="PF03099">
    <property type="entry name" value="BPL_LplA_LipB"/>
    <property type="match status" value="1"/>
</dbReference>
<dbReference type="InterPro" id="IPR004143">
    <property type="entry name" value="BPL_LPL_catalytic"/>
</dbReference>
<dbReference type="PANTHER" id="PTHR12835:SF5">
    <property type="entry name" value="BIOTIN--PROTEIN LIGASE"/>
    <property type="match status" value="1"/>
</dbReference>
<keyword evidence="9" id="KW-1185">Reference proteome</keyword>
<dbReference type="NCBIfam" id="TIGR00121">
    <property type="entry name" value="birA_ligase"/>
    <property type="match status" value="1"/>
</dbReference>
<dbReference type="InterPro" id="IPR045864">
    <property type="entry name" value="aa-tRNA-synth_II/BPL/LPL"/>
</dbReference>
<keyword evidence="4" id="KW-0092">Biotin</keyword>
<evidence type="ECO:0000256" key="6">
    <source>
        <dbReference type="ARBA" id="ARBA00047846"/>
    </source>
</evidence>
<dbReference type="GO" id="GO:0005737">
    <property type="term" value="C:cytoplasm"/>
    <property type="evidence" value="ECO:0007669"/>
    <property type="project" value="TreeGrafter"/>
</dbReference>
<dbReference type="PANTHER" id="PTHR12835">
    <property type="entry name" value="BIOTIN PROTEIN LIGASE"/>
    <property type="match status" value="1"/>
</dbReference>
<feature type="domain" description="BPL/LPL catalytic" evidence="7">
    <location>
        <begin position="1"/>
        <end position="166"/>
    </location>
</feature>